<reference evidence="2" key="1">
    <citation type="submission" date="2021-03" db="EMBL/GenBank/DDBJ databases">
        <title>Draft genome sequence of rust myrtle Austropuccinia psidii MF-1, a brazilian biotype.</title>
        <authorList>
            <person name="Quecine M.C."/>
            <person name="Pachon D.M.R."/>
            <person name="Bonatelli M.L."/>
            <person name="Correr F.H."/>
            <person name="Franceschini L.M."/>
            <person name="Leite T.F."/>
            <person name="Margarido G.R.A."/>
            <person name="Almeida C.A."/>
            <person name="Ferrarezi J.A."/>
            <person name="Labate C.A."/>
        </authorList>
    </citation>
    <scope>NUCLEOTIDE SEQUENCE</scope>
    <source>
        <strain evidence="2">MF-1</strain>
    </source>
</reference>
<protein>
    <submittedName>
        <fullName evidence="2">Uncharacterized protein</fullName>
    </submittedName>
</protein>
<feature type="compositionally biased region" description="Polar residues" evidence="1">
    <location>
        <begin position="1"/>
        <end position="10"/>
    </location>
</feature>
<evidence type="ECO:0000313" key="2">
    <source>
        <dbReference type="EMBL" id="MBW0487729.1"/>
    </source>
</evidence>
<dbReference type="EMBL" id="AVOT02009263">
    <property type="protein sequence ID" value="MBW0487729.1"/>
    <property type="molecule type" value="Genomic_DNA"/>
</dbReference>
<feature type="region of interest" description="Disordered" evidence="1">
    <location>
        <begin position="1"/>
        <end position="46"/>
    </location>
</feature>
<accession>A0A9Q3CP22</accession>
<dbReference type="OrthoDB" id="2503996at2759"/>
<comment type="caution">
    <text evidence="2">The sequence shown here is derived from an EMBL/GenBank/DDBJ whole genome shotgun (WGS) entry which is preliminary data.</text>
</comment>
<evidence type="ECO:0000313" key="3">
    <source>
        <dbReference type="Proteomes" id="UP000765509"/>
    </source>
</evidence>
<proteinExistence type="predicted"/>
<gene>
    <name evidence="2" type="ORF">O181_027444</name>
</gene>
<sequence length="82" mass="8735">MSSSHNQNNPVADANAITAGLQPNADIKPYRTGDDGQLESRGDNTKVSFKAQVQGYAKKFAGKTFGKEHEVAAGEARLQGKD</sequence>
<dbReference type="AlphaFoldDB" id="A0A9Q3CP22"/>
<organism evidence="2 3">
    <name type="scientific">Austropuccinia psidii MF-1</name>
    <dbReference type="NCBI Taxonomy" id="1389203"/>
    <lineage>
        <taxon>Eukaryota</taxon>
        <taxon>Fungi</taxon>
        <taxon>Dikarya</taxon>
        <taxon>Basidiomycota</taxon>
        <taxon>Pucciniomycotina</taxon>
        <taxon>Pucciniomycetes</taxon>
        <taxon>Pucciniales</taxon>
        <taxon>Sphaerophragmiaceae</taxon>
        <taxon>Austropuccinia</taxon>
    </lineage>
</organism>
<evidence type="ECO:0000256" key="1">
    <source>
        <dbReference type="SAM" id="MobiDB-lite"/>
    </source>
</evidence>
<name>A0A9Q3CP22_9BASI</name>
<dbReference type="Proteomes" id="UP000765509">
    <property type="component" value="Unassembled WGS sequence"/>
</dbReference>
<keyword evidence="3" id="KW-1185">Reference proteome</keyword>
<feature type="compositionally biased region" description="Basic and acidic residues" evidence="1">
    <location>
        <begin position="28"/>
        <end position="44"/>
    </location>
</feature>